<dbReference type="Proteomes" id="UP001183648">
    <property type="component" value="Unassembled WGS sequence"/>
</dbReference>
<keyword evidence="1" id="KW-0812">Transmembrane</keyword>
<dbReference type="CDD" id="cd00118">
    <property type="entry name" value="LysM"/>
    <property type="match status" value="1"/>
</dbReference>
<keyword evidence="4" id="KW-1185">Reference proteome</keyword>
<gene>
    <name evidence="3" type="ORF">J2S63_000032</name>
</gene>
<dbReference type="Gene3D" id="3.10.350.10">
    <property type="entry name" value="LysM domain"/>
    <property type="match status" value="1"/>
</dbReference>
<feature type="transmembrane region" description="Helical" evidence="1">
    <location>
        <begin position="50"/>
        <end position="73"/>
    </location>
</feature>
<reference evidence="3 4" key="1">
    <citation type="submission" date="2023-07" db="EMBL/GenBank/DDBJ databases">
        <title>Sequencing the genomes of 1000 actinobacteria strains.</title>
        <authorList>
            <person name="Klenk H.-P."/>
        </authorList>
    </citation>
    <scope>NUCLEOTIDE SEQUENCE [LARGE SCALE GENOMIC DNA]</scope>
    <source>
        <strain evidence="3 4">DSM 19426</strain>
    </source>
</reference>
<dbReference type="InterPro" id="IPR036779">
    <property type="entry name" value="LysM_dom_sf"/>
</dbReference>
<organism evidence="3 4">
    <name type="scientific">Nocardioides marmoribigeumensis</name>
    <dbReference type="NCBI Taxonomy" id="433649"/>
    <lineage>
        <taxon>Bacteria</taxon>
        <taxon>Bacillati</taxon>
        <taxon>Actinomycetota</taxon>
        <taxon>Actinomycetes</taxon>
        <taxon>Propionibacteriales</taxon>
        <taxon>Nocardioidaceae</taxon>
        <taxon>Nocardioides</taxon>
    </lineage>
</organism>
<proteinExistence type="predicted"/>
<dbReference type="InterPro" id="IPR018392">
    <property type="entry name" value="LysM"/>
</dbReference>
<evidence type="ECO:0000259" key="2">
    <source>
        <dbReference type="Pfam" id="PF01476"/>
    </source>
</evidence>
<name>A0ABU2BR67_9ACTN</name>
<dbReference type="Pfam" id="PF01476">
    <property type="entry name" value="LysM"/>
    <property type="match status" value="1"/>
</dbReference>
<feature type="domain" description="LysM" evidence="2">
    <location>
        <begin position="87"/>
        <end position="134"/>
    </location>
</feature>
<keyword evidence="1" id="KW-0472">Membrane</keyword>
<evidence type="ECO:0000256" key="1">
    <source>
        <dbReference type="SAM" id="Phobius"/>
    </source>
</evidence>
<keyword evidence="1" id="KW-1133">Transmembrane helix</keyword>
<evidence type="ECO:0000313" key="4">
    <source>
        <dbReference type="Proteomes" id="UP001183648"/>
    </source>
</evidence>
<protein>
    <submittedName>
        <fullName evidence="3">Tfp pilus assembly protein FimV</fullName>
    </submittedName>
</protein>
<accession>A0ABU2BR67</accession>
<dbReference type="RefSeq" id="WP_310296986.1">
    <property type="nucleotide sequence ID" value="NZ_BAAAPS010000006.1"/>
</dbReference>
<evidence type="ECO:0000313" key="3">
    <source>
        <dbReference type="EMBL" id="MDR7360479.1"/>
    </source>
</evidence>
<sequence length="136" mass="14676">MSTMVIAGGRRTVASRPVPQVRVGQVRQVRQVRPVETDRAPVRLTRRGRLVLTLVLTVMVVLGLLAAGGASFATREAGDPQPIRTVEVERGQTLWGIAATIAEPGEVRDMVYTIERLNSLPDATLTEGQVLAVPRG</sequence>
<dbReference type="EMBL" id="JAVDYG010000001">
    <property type="protein sequence ID" value="MDR7360479.1"/>
    <property type="molecule type" value="Genomic_DNA"/>
</dbReference>
<comment type="caution">
    <text evidence="3">The sequence shown here is derived from an EMBL/GenBank/DDBJ whole genome shotgun (WGS) entry which is preliminary data.</text>
</comment>